<keyword evidence="3" id="KW-0378">Hydrolase</keyword>
<keyword evidence="8" id="KW-1185">Reference proteome</keyword>
<dbReference type="InterPro" id="IPR038765">
    <property type="entry name" value="Papain-like_cys_pep_sf"/>
</dbReference>
<evidence type="ECO:0000313" key="8">
    <source>
        <dbReference type="Proteomes" id="UP000630887"/>
    </source>
</evidence>
<feature type="domain" description="NlpC/P60" evidence="6">
    <location>
        <begin position="213"/>
        <end position="330"/>
    </location>
</feature>
<dbReference type="EMBL" id="BONI01000015">
    <property type="protein sequence ID" value="GIG05509.1"/>
    <property type="molecule type" value="Genomic_DNA"/>
</dbReference>
<dbReference type="PANTHER" id="PTHR47359">
    <property type="entry name" value="PEPTIDOGLYCAN DL-ENDOPEPTIDASE CWLO"/>
    <property type="match status" value="1"/>
</dbReference>
<comment type="caution">
    <text evidence="7">The sequence shown here is derived from an EMBL/GenBank/DDBJ whole genome shotgun (WGS) entry which is preliminary data.</text>
</comment>
<dbReference type="InterPro" id="IPR000064">
    <property type="entry name" value="NLP_P60_dom"/>
</dbReference>
<evidence type="ECO:0000256" key="2">
    <source>
        <dbReference type="ARBA" id="ARBA00022670"/>
    </source>
</evidence>
<dbReference type="SUPFAM" id="SSF54001">
    <property type="entry name" value="Cysteine proteinases"/>
    <property type="match status" value="1"/>
</dbReference>
<dbReference type="GO" id="GO:0008234">
    <property type="term" value="F:cysteine-type peptidase activity"/>
    <property type="evidence" value="ECO:0007669"/>
    <property type="project" value="UniProtKB-KW"/>
</dbReference>
<comment type="similarity">
    <text evidence="1">Belongs to the peptidase C40 family.</text>
</comment>
<evidence type="ECO:0000259" key="6">
    <source>
        <dbReference type="PROSITE" id="PS51935"/>
    </source>
</evidence>
<name>A0A8J3P6H0_9ACTN</name>
<evidence type="ECO:0000256" key="1">
    <source>
        <dbReference type="ARBA" id="ARBA00007074"/>
    </source>
</evidence>
<evidence type="ECO:0000313" key="7">
    <source>
        <dbReference type="EMBL" id="GIG05509.1"/>
    </source>
</evidence>
<feature type="chain" id="PRO_5035310310" description="NlpC/P60 domain-containing protein" evidence="5">
    <location>
        <begin position="34"/>
        <end position="330"/>
    </location>
</feature>
<organism evidence="7 8">
    <name type="scientific">Catellatospora coxensis</name>
    <dbReference type="NCBI Taxonomy" id="310354"/>
    <lineage>
        <taxon>Bacteria</taxon>
        <taxon>Bacillati</taxon>
        <taxon>Actinomycetota</taxon>
        <taxon>Actinomycetes</taxon>
        <taxon>Micromonosporales</taxon>
        <taxon>Micromonosporaceae</taxon>
        <taxon>Catellatospora</taxon>
    </lineage>
</organism>
<evidence type="ECO:0000256" key="3">
    <source>
        <dbReference type="ARBA" id="ARBA00022801"/>
    </source>
</evidence>
<feature type="signal peptide" evidence="5">
    <location>
        <begin position="1"/>
        <end position="33"/>
    </location>
</feature>
<dbReference type="Pfam" id="PF00877">
    <property type="entry name" value="NLPC_P60"/>
    <property type="match status" value="1"/>
</dbReference>
<dbReference type="PROSITE" id="PS51935">
    <property type="entry name" value="NLPC_P60"/>
    <property type="match status" value="1"/>
</dbReference>
<protein>
    <recommendedName>
        <fullName evidence="6">NlpC/P60 domain-containing protein</fullName>
    </recommendedName>
</protein>
<evidence type="ECO:0000256" key="5">
    <source>
        <dbReference type="SAM" id="SignalP"/>
    </source>
</evidence>
<dbReference type="RefSeq" id="WP_203691911.1">
    <property type="nucleotide sequence ID" value="NZ_BAAALC010000003.1"/>
</dbReference>
<sequence length="330" mass="35491">MTPLRTASRSLTRALVLVAALLVGVAPALPAHAEPSISEIEAEIAKTWEKLEPLVEDYNKVHSELVKLQKKAAGLETKLQPLRLTVEVTRTRVGVIAAEYYKGGRSAEVNALLSSGSPKQFADQLMMLQQIAHGKQEQISATSEAKAKYDGEKATLDKAIADQKLKDADLAAKKKVIEGEMSRLQKLRTQAYGTGGSGGSLKIGAACPAQMGSGKGQTAASWACKQISKPYVWGAAGPGSFDCSGLTQWAYAKAGVSLTHYTKDQWGETTKVTTPAVGDLVFFYGDLHHVGMYVGTVNGRRVMVHAPHTGDVVRMQYIDVMPVAGYRRAY</sequence>
<dbReference type="PANTHER" id="PTHR47359:SF3">
    <property type="entry name" value="NLP_P60 DOMAIN-CONTAINING PROTEIN-RELATED"/>
    <property type="match status" value="1"/>
</dbReference>
<dbReference type="InterPro" id="IPR051794">
    <property type="entry name" value="PG_Endopeptidase_C40"/>
</dbReference>
<reference evidence="7 8" key="1">
    <citation type="submission" date="2021-01" db="EMBL/GenBank/DDBJ databases">
        <title>Whole genome shotgun sequence of Catellatospora coxensis NBRC 107359.</title>
        <authorList>
            <person name="Komaki H."/>
            <person name="Tamura T."/>
        </authorList>
    </citation>
    <scope>NUCLEOTIDE SEQUENCE [LARGE SCALE GENOMIC DNA]</scope>
    <source>
        <strain evidence="7 8">NBRC 107359</strain>
    </source>
</reference>
<dbReference type="Gene3D" id="6.10.250.3150">
    <property type="match status" value="1"/>
</dbReference>
<dbReference type="Gene3D" id="3.90.1720.10">
    <property type="entry name" value="endopeptidase domain like (from Nostoc punctiforme)"/>
    <property type="match status" value="1"/>
</dbReference>
<keyword evidence="5" id="KW-0732">Signal</keyword>
<dbReference type="GO" id="GO:0006508">
    <property type="term" value="P:proteolysis"/>
    <property type="evidence" value="ECO:0007669"/>
    <property type="project" value="UniProtKB-KW"/>
</dbReference>
<keyword evidence="2" id="KW-0645">Protease</keyword>
<dbReference type="Proteomes" id="UP000630887">
    <property type="component" value="Unassembled WGS sequence"/>
</dbReference>
<evidence type="ECO:0000256" key="4">
    <source>
        <dbReference type="ARBA" id="ARBA00022807"/>
    </source>
</evidence>
<gene>
    <name evidence="7" type="ORF">Cco03nite_22090</name>
</gene>
<dbReference type="AlphaFoldDB" id="A0A8J3P6H0"/>
<proteinExistence type="inferred from homology"/>
<keyword evidence="4" id="KW-0788">Thiol protease</keyword>
<accession>A0A8J3P6H0</accession>